<feature type="region of interest" description="Disordered" evidence="1">
    <location>
        <begin position="106"/>
        <end position="151"/>
    </location>
</feature>
<organism evidence="2 3">
    <name type="scientific">Dichomitus squalens</name>
    <dbReference type="NCBI Taxonomy" id="114155"/>
    <lineage>
        <taxon>Eukaryota</taxon>
        <taxon>Fungi</taxon>
        <taxon>Dikarya</taxon>
        <taxon>Basidiomycota</taxon>
        <taxon>Agaricomycotina</taxon>
        <taxon>Agaricomycetes</taxon>
        <taxon>Polyporales</taxon>
        <taxon>Polyporaceae</taxon>
        <taxon>Dichomitus</taxon>
    </lineage>
</organism>
<evidence type="ECO:0000256" key="1">
    <source>
        <dbReference type="SAM" id="MobiDB-lite"/>
    </source>
</evidence>
<name>A0A4Q9PLX7_9APHY</name>
<evidence type="ECO:0000313" key="2">
    <source>
        <dbReference type="EMBL" id="TBU55220.1"/>
    </source>
</evidence>
<dbReference type="Proteomes" id="UP000292082">
    <property type="component" value="Unassembled WGS sequence"/>
</dbReference>
<sequence>MFIATDSWGFESGYRITYVRERKFYARTVRTGINIDKGRKHARMSSMIGRIMLYQYIRQRGATRDVYDMCNGEESERWRASMIVERDQVAKSDGIIVTTWVANNNTQGADKPGKQTRDFLQRKPTDPKRASFVAQSGRGMQGEPRRQTRLR</sequence>
<keyword evidence="3" id="KW-1185">Reference proteome</keyword>
<evidence type="ECO:0000313" key="3">
    <source>
        <dbReference type="Proteomes" id="UP000292082"/>
    </source>
</evidence>
<reference evidence="2 3" key="1">
    <citation type="submission" date="2019-01" db="EMBL/GenBank/DDBJ databases">
        <title>Draft genome sequences of three monokaryotic isolates of the white-rot basidiomycete fungus Dichomitus squalens.</title>
        <authorList>
            <consortium name="DOE Joint Genome Institute"/>
            <person name="Lopez S.C."/>
            <person name="Andreopoulos B."/>
            <person name="Pangilinan J."/>
            <person name="Lipzen A."/>
            <person name="Riley R."/>
            <person name="Ahrendt S."/>
            <person name="Ng V."/>
            <person name="Barry K."/>
            <person name="Daum C."/>
            <person name="Grigoriev I.V."/>
            <person name="Hilden K.S."/>
            <person name="Makela M.R."/>
            <person name="de Vries R.P."/>
        </authorList>
    </citation>
    <scope>NUCLEOTIDE SEQUENCE [LARGE SCALE GENOMIC DNA]</scope>
    <source>
        <strain evidence="2 3">CBS 464.89</strain>
    </source>
</reference>
<gene>
    <name evidence="2" type="ORF">BD310DRAFT_707503</name>
</gene>
<proteinExistence type="predicted"/>
<protein>
    <submittedName>
        <fullName evidence="2">Uncharacterized protein</fullName>
    </submittedName>
</protein>
<accession>A0A4Q9PLX7</accession>
<feature type="compositionally biased region" description="Basic and acidic residues" evidence="1">
    <location>
        <begin position="111"/>
        <end position="129"/>
    </location>
</feature>
<dbReference type="EMBL" id="ML145173">
    <property type="protein sequence ID" value="TBU55220.1"/>
    <property type="molecule type" value="Genomic_DNA"/>
</dbReference>
<dbReference type="AlphaFoldDB" id="A0A4Q9PLX7"/>